<evidence type="ECO:0000313" key="2">
    <source>
        <dbReference type="Proteomes" id="UP000224997"/>
    </source>
</evidence>
<proteinExistence type="predicted"/>
<gene>
    <name evidence="1" type="ORF">E_096</name>
</gene>
<sequence>MIEYKDYDERVECAFLFKGAINPLALLHAQGALSSTLIMGVIYKAGVYYVTIGANNINVINSYVEKCKLRDIVFDKVEMDVPGFDAVYMYKG</sequence>
<name>A0A1W5P0H8_9CAUD</name>
<dbReference type="EMBL" id="KX443552">
    <property type="protein sequence ID" value="AON97104.1"/>
    <property type="molecule type" value="Genomic_DNA"/>
</dbReference>
<protein>
    <submittedName>
        <fullName evidence="1">Uncharacterized protein</fullName>
    </submittedName>
</protein>
<reference evidence="1 2" key="1">
    <citation type="journal article" date="2017" name="Int. J. Food Microbiol.">
        <title>Investigating the biocontrol and anti-biofilm potential of a three phage cocktail against Cronobacter sakazakii in different brands of infant formula.</title>
        <authorList>
            <person name="Endersen L."/>
            <person name="Buttimer C."/>
            <person name="Nevin E."/>
            <person name="Coffey A."/>
            <person name="Neve H."/>
            <person name="Oliveira H."/>
            <person name="Lavigne R."/>
            <person name="O'Mahony J."/>
        </authorList>
    </citation>
    <scope>NUCLEOTIDE SEQUENCE [LARGE SCALE GENOMIC DNA]</scope>
</reference>
<organism evidence="1 2">
    <name type="scientific">Cronobacter phage vB_CsaM_leE</name>
    <dbReference type="NCBI Taxonomy" id="1873954"/>
    <lineage>
        <taxon>Viruses</taxon>
        <taxon>Duplodnaviria</taxon>
        <taxon>Heunggongvirae</taxon>
        <taxon>Uroviricota</taxon>
        <taxon>Caudoviricetes</taxon>
        <taxon>Pantevenvirales</taxon>
        <taxon>Straboviridae</taxon>
        <taxon>Pseudotevenvirus</taxon>
        <taxon>Pseudotevenvirus lee</taxon>
    </lineage>
</organism>
<keyword evidence="2" id="KW-1185">Reference proteome</keyword>
<accession>A0A1W5P0H8</accession>
<dbReference type="Proteomes" id="UP000224997">
    <property type="component" value="Segment"/>
</dbReference>
<evidence type="ECO:0000313" key="1">
    <source>
        <dbReference type="EMBL" id="AON97104.1"/>
    </source>
</evidence>